<dbReference type="KEGG" id="mmai:sS8_1810"/>
<evidence type="ECO:0000313" key="2">
    <source>
        <dbReference type="EMBL" id="BBA33766.1"/>
    </source>
</evidence>
<dbReference type="AlphaFoldDB" id="A0A250KQF7"/>
<dbReference type="PANTHER" id="PTHR30050:SF5">
    <property type="entry name" value="DNAA REGULATORY INACTIVATOR HDA"/>
    <property type="match status" value="1"/>
</dbReference>
<dbReference type="Proteomes" id="UP000266313">
    <property type="component" value="Chromosome"/>
</dbReference>
<reference evidence="2 3" key="1">
    <citation type="submission" date="2016-12" db="EMBL/GenBank/DDBJ databases">
        <title>Genome sequencing of Methylocaldum marinum.</title>
        <authorList>
            <person name="Takeuchi M."/>
            <person name="Kamagata Y."/>
            <person name="Hiraoka S."/>
            <person name="Oshima K."/>
            <person name="Hattori M."/>
            <person name="Iwasaki W."/>
        </authorList>
    </citation>
    <scope>NUCLEOTIDE SEQUENCE [LARGE SCALE GENOMIC DNA]</scope>
    <source>
        <strain evidence="2 3">S8</strain>
    </source>
</reference>
<dbReference type="GO" id="GO:0032297">
    <property type="term" value="P:negative regulation of DNA-templated DNA replication initiation"/>
    <property type="evidence" value="ECO:0007669"/>
    <property type="project" value="InterPro"/>
</dbReference>
<dbReference type="Pfam" id="PF22688">
    <property type="entry name" value="Hda_lid"/>
    <property type="match status" value="1"/>
</dbReference>
<dbReference type="PANTHER" id="PTHR30050">
    <property type="entry name" value="CHROMOSOMAL REPLICATION INITIATOR PROTEIN DNAA"/>
    <property type="match status" value="1"/>
</dbReference>
<dbReference type="Pfam" id="PF00910">
    <property type="entry name" value="RNA_helicase"/>
    <property type="match status" value="1"/>
</dbReference>
<dbReference type="InterPro" id="IPR003593">
    <property type="entry name" value="AAA+_ATPase"/>
</dbReference>
<dbReference type="GO" id="GO:0003724">
    <property type="term" value="F:RNA helicase activity"/>
    <property type="evidence" value="ECO:0007669"/>
    <property type="project" value="InterPro"/>
</dbReference>
<sequence>MAEQLPLRFAFNPELSFRQFHPGANTEIIAHLKHAAGGHGEPLLFLWGEPGTGKSHLLNACCREACDRNLSVSYLPLSSLRECGPGVFDGLEHQDVVCLDDVDSVAGDDVWERALFNLFNQSRELGNRLIIAAQVPPSELPIHLPDLKTRLGWGLTLRLQPLNDEDKLIVLAAYARSLGLDLPPQVARFLFSHRRRDLSSLKQLLDELDHATLAAKRKLTIPFLKTYLHNLASDHQPEEIGAQDPKHAGD</sequence>
<dbReference type="RefSeq" id="WP_119629325.1">
    <property type="nucleotide sequence ID" value="NZ_AP017928.1"/>
</dbReference>
<dbReference type="InterPro" id="IPR000605">
    <property type="entry name" value="Helicase_SF3_ssDNA/RNA_vir"/>
</dbReference>
<feature type="domain" description="AAA+ ATPase" evidence="1">
    <location>
        <begin position="40"/>
        <end position="155"/>
    </location>
</feature>
<dbReference type="SUPFAM" id="SSF52540">
    <property type="entry name" value="P-loop containing nucleoside triphosphate hydrolases"/>
    <property type="match status" value="1"/>
</dbReference>
<dbReference type="InterPro" id="IPR055199">
    <property type="entry name" value="Hda_lid"/>
</dbReference>
<organism evidence="2 3">
    <name type="scientific">Methylocaldum marinum</name>
    <dbReference type="NCBI Taxonomy" id="1432792"/>
    <lineage>
        <taxon>Bacteria</taxon>
        <taxon>Pseudomonadati</taxon>
        <taxon>Pseudomonadota</taxon>
        <taxon>Gammaproteobacteria</taxon>
        <taxon>Methylococcales</taxon>
        <taxon>Methylococcaceae</taxon>
        <taxon>Methylocaldum</taxon>
    </lineage>
</organism>
<dbReference type="SMART" id="SM00382">
    <property type="entry name" value="AAA"/>
    <property type="match status" value="1"/>
</dbReference>
<dbReference type="NCBIfam" id="TIGR03420">
    <property type="entry name" value="DnaA_homol_Hda"/>
    <property type="match status" value="1"/>
</dbReference>
<protein>
    <submittedName>
        <fullName evidence="2">DnaA domain protein</fullName>
    </submittedName>
</protein>
<dbReference type="EMBL" id="AP017928">
    <property type="protein sequence ID" value="BBA33766.1"/>
    <property type="molecule type" value="Genomic_DNA"/>
</dbReference>
<proteinExistence type="predicted"/>
<name>A0A250KQF7_9GAMM</name>
<dbReference type="Gene3D" id="1.10.8.60">
    <property type="match status" value="1"/>
</dbReference>
<dbReference type="GO" id="GO:0003723">
    <property type="term" value="F:RNA binding"/>
    <property type="evidence" value="ECO:0007669"/>
    <property type="project" value="InterPro"/>
</dbReference>
<dbReference type="InterPro" id="IPR017788">
    <property type="entry name" value="Hda"/>
</dbReference>
<evidence type="ECO:0000313" key="3">
    <source>
        <dbReference type="Proteomes" id="UP000266313"/>
    </source>
</evidence>
<dbReference type="CDD" id="cd00009">
    <property type="entry name" value="AAA"/>
    <property type="match status" value="1"/>
</dbReference>
<dbReference type="Gene3D" id="3.40.50.300">
    <property type="entry name" value="P-loop containing nucleotide triphosphate hydrolases"/>
    <property type="match status" value="1"/>
</dbReference>
<keyword evidence="3" id="KW-1185">Reference proteome</keyword>
<dbReference type="OrthoDB" id="9784878at2"/>
<evidence type="ECO:0000259" key="1">
    <source>
        <dbReference type="SMART" id="SM00382"/>
    </source>
</evidence>
<accession>A0A250KQF7</accession>
<dbReference type="InterPro" id="IPR027417">
    <property type="entry name" value="P-loop_NTPase"/>
</dbReference>
<gene>
    <name evidence="2" type="ORF">sS8_1810</name>
</gene>
<dbReference type="GO" id="GO:0006270">
    <property type="term" value="P:DNA replication initiation"/>
    <property type="evidence" value="ECO:0007669"/>
    <property type="project" value="TreeGrafter"/>
</dbReference>